<sequence>MAKKSTPTDKSDAPLPTMADIAKMVGVSRQLVGLVFRDAPGVGAETAAKIRAAAKEIGYRPNLAAQSLRRDSSNNIGFLFHADQSSMQDILPAMYKSAKAAGFNLIISAVSKSHNENEAIEELLGYRCEGLVIAGTELAQSRVQKLAREIPLVSLGRRMEQVRAGMVSSNGEAGIFAVTMHLIGLGHKDIAYVHAKDMRDAQYRLEGYRAAMDANKLKARVVTIEGDFAEVGGAEAAGKLLKENIPTAVVCNNDQSALGLSHRLLQAGIKIPAQVSITGYDDTVAQFPFMDLTTARQDPEDLAHFAVTDLVARIRGEKYLSETYLTPATLIVRTSTAKPRKEATLRV</sequence>
<gene>
    <name evidence="5" type="ORF">UFOPK1433_00736</name>
    <name evidence="6" type="ORF">UFOPK1843_00121</name>
</gene>
<feature type="domain" description="HTH lacI-type" evidence="4">
    <location>
        <begin position="16"/>
        <end position="70"/>
    </location>
</feature>
<evidence type="ECO:0000256" key="2">
    <source>
        <dbReference type="ARBA" id="ARBA00023125"/>
    </source>
</evidence>
<name>A0A6J6C186_9ZZZZ</name>
<protein>
    <submittedName>
        <fullName evidence="5">Unannotated protein</fullName>
    </submittedName>
</protein>
<dbReference type="SUPFAM" id="SSF47413">
    <property type="entry name" value="lambda repressor-like DNA-binding domains"/>
    <property type="match status" value="1"/>
</dbReference>
<dbReference type="AlphaFoldDB" id="A0A6J6C186"/>
<evidence type="ECO:0000313" key="6">
    <source>
        <dbReference type="EMBL" id="CAB4600767.1"/>
    </source>
</evidence>
<dbReference type="Gene3D" id="1.10.260.40">
    <property type="entry name" value="lambda repressor-like DNA-binding domains"/>
    <property type="match status" value="1"/>
</dbReference>
<evidence type="ECO:0000256" key="1">
    <source>
        <dbReference type="ARBA" id="ARBA00023015"/>
    </source>
</evidence>
<dbReference type="PANTHER" id="PTHR30146">
    <property type="entry name" value="LACI-RELATED TRANSCRIPTIONAL REPRESSOR"/>
    <property type="match status" value="1"/>
</dbReference>
<dbReference type="SUPFAM" id="SSF53822">
    <property type="entry name" value="Periplasmic binding protein-like I"/>
    <property type="match status" value="1"/>
</dbReference>
<dbReference type="EMBL" id="CAEZSN010000074">
    <property type="protein sequence ID" value="CAB4544956.1"/>
    <property type="molecule type" value="Genomic_DNA"/>
</dbReference>
<dbReference type="InterPro" id="IPR000843">
    <property type="entry name" value="HTH_LacI"/>
</dbReference>
<dbReference type="EMBL" id="CAEZUR010000006">
    <property type="protein sequence ID" value="CAB4600767.1"/>
    <property type="molecule type" value="Genomic_DNA"/>
</dbReference>
<dbReference type="InterPro" id="IPR010982">
    <property type="entry name" value="Lambda_DNA-bd_dom_sf"/>
</dbReference>
<dbReference type="CDD" id="cd01392">
    <property type="entry name" value="HTH_LacI"/>
    <property type="match status" value="1"/>
</dbReference>
<evidence type="ECO:0000313" key="5">
    <source>
        <dbReference type="EMBL" id="CAB4544956.1"/>
    </source>
</evidence>
<dbReference type="GO" id="GO:0000976">
    <property type="term" value="F:transcription cis-regulatory region binding"/>
    <property type="evidence" value="ECO:0007669"/>
    <property type="project" value="TreeGrafter"/>
</dbReference>
<keyword evidence="1" id="KW-0805">Transcription regulation</keyword>
<keyword evidence="2" id="KW-0238">DNA-binding</keyword>
<dbReference type="PROSITE" id="PS50932">
    <property type="entry name" value="HTH_LACI_2"/>
    <property type="match status" value="1"/>
</dbReference>
<organism evidence="5">
    <name type="scientific">freshwater metagenome</name>
    <dbReference type="NCBI Taxonomy" id="449393"/>
    <lineage>
        <taxon>unclassified sequences</taxon>
        <taxon>metagenomes</taxon>
        <taxon>ecological metagenomes</taxon>
    </lineage>
</organism>
<dbReference type="GO" id="GO:0003700">
    <property type="term" value="F:DNA-binding transcription factor activity"/>
    <property type="evidence" value="ECO:0007669"/>
    <property type="project" value="TreeGrafter"/>
</dbReference>
<keyword evidence="3" id="KW-0804">Transcription</keyword>
<accession>A0A6J6C186</accession>
<dbReference type="InterPro" id="IPR046335">
    <property type="entry name" value="LacI/GalR-like_sensor"/>
</dbReference>
<dbReference type="Pfam" id="PF00356">
    <property type="entry name" value="LacI"/>
    <property type="match status" value="1"/>
</dbReference>
<evidence type="ECO:0000256" key="3">
    <source>
        <dbReference type="ARBA" id="ARBA00023163"/>
    </source>
</evidence>
<dbReference type="InterPro" id="IPR028082">
    <property type="entry name" value="Peripla_BP_I"/>
</dbReference>
<proteinExistence type="predicted"/>
<dbReference type="CDD" id="cd06267">
    <property type="entry name" value="PBP1_LacI_sugar_binding-like"/>
    <property type="match status" value="1"/>
</dbReference>
<reference evidence="5" key="1">
    <citation type="submission" date="2020-05" db="EMBL/GenBank/DDBJ databases">
        <authorList>
            <person name="Chiriac C."/>
            <person name="Salcher M."/>
            <person name="Ghai R."/>
            <person name="Kavagutti S V."/>
        </authorList>
    </citation>
    <scope>NUCLEOTIDE SEQUENCE</scope>
</reference>
<dbReference type="Pfam" id="PF13377">
    <property type="entry name" value="Peripla_BP_3"/>
    <property type="match status" value="1"/>
</dbReference>
<dbReference type="Gene3D" id="3.40.50.2300">
    <property type="match status" value="2"/>
</dbReference>
<dbReference type="PANTHER" id="PTHR30146:SF109">
    <property type="entry name" value="HTH-TYPE TRANSCRIPTIONAL REGULATOR GALS"/>
    <property type="match status" value="1"/>
</dbReference>
<evidence type="ECO:0000259" key="4">
    <source>
        <dbReference type="PROSITE" id="PS50932"/>
    </source>
</evidence>
<dbReference type="SMART" id="SM00354">
    <property type="entry name" value="HTH_LACI"/>
    <property type="match status" value="1"/>
</dbReference>